<comment type="caution">
    <text evidence="2">The sequence shown here is derived from an EMBL/GenBank/DDBJ whole genome shotgun (WGS) entry which is preliminary data.</text>
</comment>
<sequence length="104" mass="12225">MTIELTKVEDSWFGRRAELNDFTTDKCTLYTSHLFCAPISSDSLTKFGRFHQLWSLTVHNTYEFYQPHLSSINLSLIPLENKGHAKEEVEEEEKEKKKMEKGRK</sequence>
<proteinExistence type="predicted"/>
<dbReference type="AlphaFoldDB" id="A0AAD5RI23"/>
<feature type="region of interest" description="Disordered" evidence="1">
    <location>
        <begin position="83"/>
        <end position="104"/>
    </location>
</feature>
<gene>
    <name evidence="2" type="ORF">KIN20_037505</name>
</gene>
<evidence type="ECO:0000313" key="3">
    <source>
        <dbReference type="Proteomes" id="UP001196413"/>
    </source>
</evidence>
<accession>A0AAD5RI23</accession>
<dbReference type="EMBL" id="JAHQIW010007484">
    <property type="protein sequence ID" value="KAJ1374744.1"/>
    <property type="molecule type" value="Genomic_DNA"/>
</dbReference>
<organism evidence="2 3">
    <name type="scientific">Parelaphostrongylus tenuis</name>
    <name type="common">Meningeal worm</name>
    <dbReference type="NCBI Taxonomy" id="148309"/>
    <lineage>
        <taxon>Eukaryota</taxon>
        <taxon>Metazoa</taxon>
        <taxon>Ecdysozoa</taxon>
        <taxon>Nematoda</taxon>
        <taxon>Chromadorea</taxon>
        <taxon>Rhabditida</taxon>
        <taxon>Rhabditina</taxon>
        <taxon>Rhabditomorpha</taxon>
        <taxon>Strongyloidea</taxon>
        <taxon>Metastrongylidae</taxon>
        <taxon>Parelaphostrongylus</taxon>
    </lineage>
</organism>
<name>A0AAD5RI23_PARTN</name>
<reference evidence="2" key="1">
    <citation type="submission" date="2021-06" db="EMBL/GenBank/DDBJ databases">
        <title>Parelaphostrongylus tenuis whole genome reference sequence.</title>
        <authorList>
            <person name="Garwood T.J."/>
            <person name="Larsen P.A."/>
            <person name="Fountain-Jones N.M."/>
            <person name="Garbe J.R."/>
            <person name="Macchietto M.G."/>
            <person name="Kania S.A."/>
            <person name="Gerhold R.W."/>
            <person name="Richards J.E."/>
            <person name="Wolf T.M."/>
        </authorList>
    </citation>
    <scope>NUCLEOTIDE SEQUENCE</scope>
    <source>
        <strain evidence="2">MNPRO001-30</strain>
        <tissue evidence="2">Meninges</tissue>
    </source>
</reference>
<evidence type="ECO:0000313" key="2">
    <source>
        <dbReference type="EMBL" id="KAJ1374744.1"/>
    </source>
</evidence>
<keyword evidence="3" id="KW-1185">Reference proteome</keyword>
<evidence type="ECO:0000256" key="1">
    <source>
        <dbReference type="SAM" id="MobiDB-lite"/>
    </source>
</evidence>
<protein>
    <submittedName>
        <fullName evidence="2">Uncharacterized protein</fullName>
    </submittedName>
</protein>
<dbReference type="Proteomes" id="UP001196413">
    <property type="component" value="Unassembled WGS sequence"/>
</dbReference>